<evidence type="ECO:0000259" key="3">
    <source>
        <dbReference type="Pfam" id="PF13904"/>
    </source>
</evidence>
<feature type="region of interest" description="Disordered" evidence="2">
    <location>
        <begin position="79"/>
        <end position="128"/>
    </location>
</feature>
<dbReference type="Pfam" id="PF13904">
    <property type="entry name" value="CCDC34"/>
    <property type="match status" value="1"/>
</dbReference>
<organism evidence="4 5">
    <name type="scientific">Sitophilus oryzae</name>
    <name type="common">Rice weevil</name>
    <name type="synonym">Curculio oryzae</name>
    <dbReference type="NCBI Taxonomy" id="7048"/>
    <lineage>
        <taxon>Eukaryota</taxon>
        <taxon>Metazoa</taxon>
        <taxon>Ecdysozoa</taxon>
        <taxon>Arthropoda</taxon>
        <taxon>Hexapoda</taxon>
        <taxon>Insecta</taxon>
        <taxon>Pterygota</taxon>
        <taxon>Neoptera</taxon>
        <taxon>Endopterygota</taxon>
        <taxon>Coleoptera</taxon>
        <taxon>Polyphaga</taxon>
        <taxon>Cucujiformia</taxon>
        <taxon>Curculionidae</taxon>
        <taxon>Dryophthorinae</taxon>
        <taxon>Sitophilus</taxon>
    </lineage>
</organism>
<evidence type="ECO:0000313" key="4">
    <source>
        <dbReference type="Proteomes" id="UP000504635"/>
    </source>
</evidence>
<reference evidence="5" key="1">
    <citation type="submission" date="2025-08" db="UniProtKB">
        <authorList>
            <consortium name="RefSeq"/>
        </authorList>
    </citation>
    <scope>IDENTIFICATION</scope>
    <source>
        <tissue evidence="5">Gonads</tissue>
    </source>
</reference>
<dbReference type="OrthoDB" id="6591885at2759"/>
<evidence type="ECO:0000256" key="2">
    <source>
        <dbReference type="SAM" id="MobiDB-lite"/>
    </source>
</evidence>
<dbReference type="AlphaFoldDB" id="A0A6J2YEJ0"/>
<feature type="coiled-coil region" evidence="1">
    <location>
        <begin position="149"/>
        <end position="285"/>
    </location>
</feature>
<feature type="domain" description="Coiled-coil" evidence="3">
    <location>
        <begin position="154"/>
        <end position="316"/>
    </location>
</feature>
<dbReference type="PANTHER" id="PTHR23247">
    <property type="entry name" value="NY-REN-41 ANTIGEN L15 -RELATED"/>
    <property type="match status" value="1"/>
</dbReference>
<protein>
    <submittedName>
        <fullName evidence="5">Histone-lysine N-methyltransferase, H3 lysine-79 specific-like isoform X1</fullName>
    </submittedName>
</protein>
<dbReference type="RefSeq" id="XP_030761827.1">
    <property type="nucleotide sequence ID" value="XM_030905967.1"/>
</dbReference>
<proteinExistence type="predicted"/>
<dbReference type="InterPro" id="IPR045323">
    <property type="entry name" value="CCDC34"/>
</dbReference>
<keyword evidence="4" id="KW-1185">Reference proteome</keyword>
<feature type="compositionally biased region" description="Polar residues" evidence="2">
    <location>
        <begin position="103"/>
        <end position="112"/>
    </location>
</feature>
<feature type="compositionally biased region" description="Low complexity" evidence="2">
    <location>
        <begin position="85"/>
        <end position="96"/>
    </location>
</feature>
<keyword evidence="1" id="KW-0175">Coiled coil</keyword>
<accession>A0A6J2YEJ0</accession>
<dbReference type="GeneID" id="115886701"/>
<name>A0A6J2YEJ0_SITOR</name>
<dbReference type="InterPro" id="IPR025259">
    <property type="entry name" value="CCDC34/181"/>
</dbReference>
<feature type="region of interest" description="Disordered" evidence="2">
    <location>
        <begin position="44"/>
        <end position="64"/>
    </location>
</feature>
<gene>
    <name evidence="5" type="primary">LOC115886701</name>
</gene>
<feature type="compositionally biased region" description="Polar residues" evidence="2">
    <location>
        <begin position="44"/>
        <end position="53"/>
    </location>
</feature>
<evidence type="ECO:0000256" key="1">
    <source>
        <dbReference type="SAM" id="Coils"/>
    </source>
</evidence>
<dbReference type="PANTHER" id="PTHR23247:SF2">
    <property type="entry name" value="COILED-COIL DOMAIN-CONTAINING PROTEIN 34"/>
    <property type="match status" value="1"/>
</dbReference>
<dbReference type="Proteomes" id="UP000504635">
    <property type="component" value="Unplaced"/>
</dbReference>
<sequence>MIENQFKTQTSWTIDEFPEKEPSKIIRKYINSAIYVEKTITDMTPSRKTSPLSASDEDASPKSTVRLNTAYISSKNSLGIKKNTSSSSSNSSQYRSSTDESKSSSLPKNNSEIGYDDSDVTVKPPNNDLRLSLTGLNSDRTDRISCLNLKEKEEIVQSWMLRKEQEKRQKELRETKLAKEKEEERQRIIEKERENFKKWLAAKKKEEERKRMEKELEEEQEKLKEAEKEKKRVENDINYTLWLRRKKKSDLERKIREKIALLHLYEEKQRRMEENERAYQDWLKNAQNRQKPVPMNKGLQSLCSSTSITYINPVPWTPNIDIQP</sequence>
<evidence type="ECO:0000313" key="5">
    <source>
        <dbReference type="RefSeq" id="XP_030761827.1"/>
    </source>
</evidence>
<dbReference type="InParanoid" id="A0A6J2YEJ0"/>
<dbReference type="KEGG" id="soy:115886701"/>